<dbReference type="Gene3D" id="2.160.20.10">
    <property type="entry name" value="Single-stranded right-handed beta-helix, Pectin lyase-like"/>
    <property type="match status" value="1"/>
</dbReference>
<feature type="chain" id="PRO_5008267679" evidence="10">
    <location>
        <begin position="25"/>
        <end position="425"/>
    </location>
</feature>
<proteinExistence type="inferred from homology"/>
<evidence type="ECO:0000256" key="9">
    <source>
        <dbReference type="RuleBase" id="RU361169"/>
    </source>
</evidence>
<keyword evidence="4 10" id="KW-0732">Signal</keyword>
<protein>
    <submittedName>
        <fullName evidence="11">Glycoside hydrolase family 28 protein</fullName>
    </submittedName>
</protein>
<sequence length="425" mass="46142">MYSPRLSLIPVVCLVASFFRSVSAHSSPKLKTCVVEAACDGSDDAPSVIKAFQECGKNGKVVFLNETYHINSIMNTTGLQNCEIDLQGTLLWSTDIPYWLNHSMPVGYQNQSSAWIFGGENVHWKGHGYGTLDGNGQVWYDFNNGTSNYPRRPHAITIWQTKNSIFEGIRFVQSQMWTMTVIHSENVLLQDIYVDSTSSTKASTVNTDGADTIYANNITFKRWSVTNGDDSISPKANSTNIHISNCTFYKGVGFALGSIGQYNGVFERIENFTAEDVVFHNTLHAAYIKTWTGQQVGYPPNGGGGGIGYVKNVVLKNFQLNSVQLPTSITQCISFSSASGNCNTSLFKISDITLSNLTGTTTTDPIASFQCSAAAPCENITLTDINLTLTNGTQAYGWNCNNLEESIGFNCTGSTCGTASADGTC</sequence>
<reference evidence="11 12" key="1">
    <citation type="submission" date="2015-10" db="EMBL/GenBank/DDBJ databases">
        <title>Full genome of DAOMC 229536 Phialocephala scopiformis, a fungal endophyte of spruce producing the potent anti-insectan compound rugulosin.</title>
        <authorList>
            <consortium name="DOE Joint Genome Institute"/>
            <person name="Walker A.K."/>
            <person name="Frasz S.L."/>
            <person name="Seifert K.A."/>
            <person name="Miller J.D."/>
            <person name="Mondo S.J."/>
            <person name="Labutti K."/>
            <person name="Lipzen A."/>
            <person name="Dockter R."/>
            <person name="Kennedy M."/>
            <person name="Grigoriev I.V."/>
            <person name="Spatafora J.W."/>
        </authorList>
    </citation>
    <scope>NUCLEOTIDE SEQUENCE [LARGE SCALE GENOMIC DNA]</scope>
    <source>
        <strain evidence="11 12">CBS 120377</strain>
    </source>
</reference>
<keyword evidence="5 9" id="KW-0378">Hydrolase</keyword>
<dbReference type="GO" id="GO:0004650">
    <property type="term" value="F:polygalacturonase activity"/>
    <property type="evidence" value="ECO:0007669"/>
    <property type="project" value="InterPro"/>
</dbReference>
<dbReference type="GO" id="GO:0005576">
    <property type="term" value="C:extracellular region"/>
    <property type="evidence" value="ECO:0007669"/>
    <property type="project" value="UniProtKB-SubCell"/>
</dbReference>
<dbReference type="PANTHER" id="PTHR31736">
    <property type="match status" value="1"/>
</dbReference>
<keyword evidence="3" id="KW-0964">Secreted</keyword>
<comment type="similarity">
    <text evidence="2 9">Belongs to the glycosyl hydrolase 28 family.</text>
</comment>
<dbReference type="SUPFAM" id="SSF51126">
    <property type="entry name" value="Pectin lyase-like"/>
    <property type="match status" value="1"/>
</dbReference>
<dbReference type="InParanoid" id="A0A194WYS5"/>
<keyword evidence="12" id="KW-1185">Reference proteome</keyword>
<gene>
    <name evidence="11" type="ORF">LY89DRAFT_623230</name>
</gene>
<evidence type="ECO:0000313" key="12">
    <source>
        <dbReference type="Proteomes" id="UP000070700"/>
    </source>
</evidence>
<evidence type="ECO:0000256" key="4">
    <source>
        <dbReference type="ARBA" id="ARBA00022729"/>
    </source>
</evidence>
<dbReference type="GO" id="GO:0071555">
    <property type="term" value="P:cell wall organization"/>
    <property type="evidence" value="ECO:0007669"/>
    <property type="project" value="UniProtKB-KW"/>
</dbReference>
<dbReference type="InterPro" id="IPR011050">
    <property type="entry name" value="Pectin_lyase_fold/virulence"/>
</dbReference>
<evidence type="ECO:0000256" key="1">
    <source>
        <dbReference type="ARBA" id="ARBA00004613"/>
    </source>
</evidence>
<dbReference type="InterPro" id="IPR000743">
    <property type="entry name" value="Glyco_hydro_28"/>
</dbReference>
<name>A0A194WYS5_MOLSC</name>
<dbReference type="OrthoDB" id="187139at2759"/>
<comment type="subcellular location">
    <subcellularLocation>
        <location evidence="1">Secreted</location>
    </subcellularLocation>
</comment>
<evidence type="ECO:0000256" key="3">
    <source>
        <dbReference type="ARBA" id="ARBA00022525"/>
    </source>
</evidence>
<dbReference type="EMBL" id="KQ947423">
    <property type="protein sequence ID" value="KUJ13100.1"/>
    <property type="molecule type" value="Genomic_DNA"/>
</dbReference>
<accession>A0A194WYS5</accession>
<evidence type="ECO:0000256" key="6">
    <source>
        <dbReference type="ARBA" id="ARBA00023180"/>
    </source>
</evidence>
<dbReference type="KEGG" id="psco:LY89DRAFT_623230"/>
<dbReference type="STRING" id="149040.A0A194WYS5"/>
<dbReference type="RefSeq" id="XP_018067455.1">
    <property type="nucleotide sequence ID" value="XM_018211008.1"/>
</dbReference>
<feature type="signal peptide" evidence="10">
    <location>
        <begin position="1"/>
        <end position="24"/>
    </location>
</feature>
<evidence type="ECO:0000256" key="8">
    <source>
        <dbReference type="ARBA" id="ARBA00023316"/>
    </source>
</evidence>
<dbReference type="Proteomes" id="UP000070700">
    <property type="component" value="Unassembled WGS sequence"/>
</dbReference>
<keyword evidence="6" id="KW-0325">Glycoprotein</keyword>
<keyword evidence="7 9" id="KW-0326">Glycosidase</keyword>
<organism evidence="11 12">
    <name type="scientific">Mollisia scopiformis</name>
    <name type="common">Conifer needle endophyte fungus</name>
    <name type="synonym">Phialocephala scopiformis</name>
    <dbReference type="NCBI Taxonomy" id="149040"/>
    <lineage>
        <taxon>Eukaryota</taxon>
        <taxon>Fungi</taxon>
        <taxon>Dikarya</taxon>
        <taxon>Ascomycota</taxon>
        <taxon>Pezizomycotina</taxon>
        <taxon>Leotiomycetes</taxon>
        <taxon>Helotiales</taxon>
        <taxon>Mollisiaceae</taxon>
        <taxon>Mollisia</taxon>
    </lineage>
</organism>
<dbReference type="GeneID" id="28820734"/>
<dbReference type="PANTHER" id="PTHR31736:SF8">
    <property type="entry name" value="PUTATIVE (AFU_ORTHOLOGUE AFUA_7G06410)-RELATED"/>
    <property type="match status" value="1"/>
</dbReference>
<dbReference type="AlphaFoldDB" id="A0A194WYS5"/>
<dbReference type="Pfam" id="PF00295">
    <property type="entry name" value="Glyco_hydro_28"/>
    <property type="match status" value="1"/>
</dbReference>
<keyword evidence="8" id="KW-0961">Cell wall biogenesis/degradation</keyword>
<dbReference type="GO" id="GO:0005975">
    <property type="term" value="P:carbohydrate metabolic process"/>
    <property type="evidence" value="ECO:0007669"/>
    <property type="project" value="InterPro"/>
</dbReference>
<dbReference type="InterPro" id="IPR012334">
    <property type="entry name" value="Pectin_lyas_fold"/>
</dbReference>
<evidence type="ECO:0000313" key="11">
    <source>
        <dbReference type="EMBL" id="KUJ13100.1"/>
    </source>
</evidence>
<evidence type="ECO:0000256" key="7">
    <source>
        <dbReference type="ARBA" id="ARBA00023295"/>
    </source>
</evidence>
<evidence type="ECO:0000256" key="10">
    <source>
        <dbReference type="SAM" id="SignalP"/>
    </source>
</evidence>
<evidence type="ECO:0000256" key="5">
    <source>
        <dbReference type="ARBA" id="ARBA00022801"/>
    </source>
</evidence>
<evidence type="ECO:0000256" key="2">
    <source>
        <dbReference type="ARBA" id="ARBA00008834"/>
    </source>
</evidence>